<dbReference type="KEGG" id="pson:JI735_33550"/>
<dbReference type="EMBL" id="CP068595">
    <property type="protein sequence ID" value="QQZ61237.1"/>
    <property type="molecule type" value="Genomic_DNA"/>
</dbReference>
<name>A0A974PDF5_9BACL</name>
<dbReference type="RefSeq" id="WP_202676886.1">
    <property type="nucleotide sequence ID" value="NZ_CP068595.1"/>
</dbReference>
<keyword evidence="2" id="KW-1185">Reference proteome</keyword>
<gene>
    <name evidence="1" type="ORF">JI735_33550</name>
</gene>
<organism evidence="1 2">
    <name type="scientific">Paenibacillus sonchi</name>
    <dbReference type="NCBI Taxonomy" id="373687"/>
    <lineage>
        <taxon>Bacteria</taxon>
        <taxon>Bacillati</taxon>
        <taxon>Bacillota</taxon>
        <taxon>Bacilli</taxon>
        <taxon>Bacillales</taxon>
        <taxon>Paenibacillaceae</taxon>
        <taxon>Paenibacillus</taxon>
        <taxon>Paenibacillus sonchi group</taxon>
    </lineage>
</organism>
<sequence length="146" mass="17021">MLAEKMQVDNDVSRLKLLKANWQNEQVMLEQRIHKQYPLMLEVCKDKMEKLQADIQVAEQNRQLDFLIQLDGINYEERMQAGEVLLLLAKLTERDQPSKVIGQYRGFLLSLFRSIYDNVHIRVQGAETHSAELGGQHWEISLVSKI</sequence>
<evidence type="ECO:0000313" key="1">
    <source>
        <dbReference type="EMBL" id="QQZ61237.1"/>
    </source>
</evidence>
<reference evidence="1 2" key="1">
    <citation type="submission" date="2021-01" db="EMBL/GenBank/DDBJ databases">
        <title>Whole genome sequence of Paenibacillus sonchi LMG 24727 for comparative genomics.</title>
        <authorList>
            <person name="Lee G."/>
            <person name="Kim M.-J."/>
            <person name="Lim K."/>
            <person name="Shin J.-H."/>
        </authorList>
    </citation>
    <scope>NUCLEOTIDE SEQUENCE [LARGE SCALE GENOMIC DNA]</scope>
    <source>
        <strain evidence="1 2">LMG 24727</strain>
    </source>
</reference>
<dbReference type="Proteomes" id="UP000595841">
    <property type="component" value="Chromosome"/>
</dbReference>
<evidence type="ECO:0000313" key="2">
    <source>
        <dbReference type="Proteomes" id="UP000595841"/>
    </source>
</evidence>
<accession>A0A974PDF5</accession>
<protein>
    <submittedName>
        <fullName evidence="1">Uncharacterized protein</fullName>
    </submittedName>
</protein>
<proteinExistence type="predicted"/>
<dbReference type="AlphaFoldDB" id="A0A974PDF5"/>